<reference evidence="4 5" key="1">
    <citation type="submission" date="2020-12" db="EMBL/GenBank/DDBJ databases">
        <title>FDA dAtabase for Regulatory Grade micrObial Sequences (FDA-ARGOS): Supporting development and validation of Infectious Disease Dx tests.</title>
        <authorList>
            <person name="Kerrigan L."/>
            <person name="Long C."/>
            <person name="Tallon L."/>
            <person name="Sadzewicz L."/>
            <person name="Zhao X."/>
            <person name="Boylan J."/>
            <person name="Ott S."/>
            <person name="Bowen H."/>
            <person name="Vavikolanu K."/>
            <person name="Mehta A."/>
            <person name="Aluvathingal J."/>
            <person name="Nadendla S."/>
            <person name="Yan Y."/>
            <person name="Sichtig H."/>
        </authorList>
    </citation>
    <scope>NUCLEOTIDE SEQUENCE [LARGE SCALE GENOMIC DNA]</scope>
    <source>
        <strain evidence="4 5">FDAARGOS_1031</strain>
    </source>
</reference>
<accession>A0A7T7V048</accession>
<dbReference type="GO" id="GO:0016787">
    <property type="term" value="F:hydrolase activity"/>
    <property type="evidence" value="ECO:0007669"/>
    <property type="project" value="UniProtKB-KW"/>
</dbReference>
<evidence type="ECO:0000313" key="5">
    <source>
        <dbReference type="Proteomes" id="UP000595426"/>
    </source>
</evidence>
<evidence type="ECO:0000256" key="1">
    <source>
        <dbReference type="SAM" id="SignalP"/>
    </source>
</evidence>
<dbReference type="InterPro" id="IPR001466">
    <property type="entry name" value="Beta-lactam-related"/>
</dbReference>
<feature type="signal peptide" evidence="1">
    <location>
        <begin position="1"/>
        <end position="21"/>
    </location>
</feature>
<organism evidence="4 5">
    <name type="scientific">Elizabethkingia bruuniana</name>
    <dbReference type="NCBI Taxonomy" id="1756149"/>
    <lineage>
        <taxon>Bacteria</taxon>
        <taxon>Pseudomonadati</taxon>
        <taxon>Bacteroidota</taxon>
        <taxon>Flavobacteriia</taxon>
        <taxon>Flavobacteriales</taxon>
        <taxon>Weeksellaceae</taxon>
        <taxon>Elizabethkingia</taxon>
    </lineage>
</organism>
<dbReference type="PANTHER" id="PTHR43283">
    <property type="entry name" value="BETA-LACTAMASE-RELATED"/>
    <property type="match status" value="1"/>
</dbReference>
<dbReference type="OrthoDB" id="1357763at2"/>
<dbReference type="Pfam" id="PF14534">
    <property type="entry name" value="DUF4440"/>
    <property type="match status" value="1"/>
</dbReference>
<dbReference type="EMBL" id="CP067018">
    <property type="protein sequence ID" value="QQN59402.1"/>
    <property type="molecule type" value="Genomic_DNA"/>
</dbReference>
<dbReference type="Proteomes" id="UP000595426">
    <property type="component" value="Chromosome"/>
</dbReference>
<dbReference type="RefSeq" id="WP_034870918.1">
    <property type="nucleotide sequence ID" value="NZ_CBCSDR010000001.1"/>
</dbReference>
<dbReference type="SUPFAM" id="SSF54427">
    <property type="entry name" value="NTF2-like"/>
    <property type="match status" value="1"/>
</dbReference>
<dbReference type="PANTHER" id="PTHR43283:SF18">
    <property type="match status" value="1"/>
</dbReference>
<dbReference type="GeneID" id="93133685"/>
<feature type="domain" description="DUF4440" evidence="3">
    <location>
        <begin position="44"/>
        <end position="154"/>
    </location>
</feature>
<feature type="domain" description="Beta-lactamase-related" evidence="2">
    <location>
        <begin position="184"/>
        <end position="472"/>
    </location>
</feature>
<sequence>MTKCTHFILSFFILSFSVMHAQTEKTDPLYKTIMSKDSLFFSVAYNSCNMLQMENMLSDSFEFYHDKGGFANKKKFITDFKNGLCKSPETYQLKRFLIGKSTEIYPMYKDGKIYAAIQNGDHLFYEKIGNQAEKLVGEARFTHLWILENGEWKLKNSLSFNHHPKQTTDSETMFDNDRSMESWLKENKIPNLGLGIIEGGELKHIKVFGEIKKGFSAPNNTLFNVASLTKPVTAMVALRLISLGKWKLDESLDQYWIDPDLVNDPRHKKLTTRIVLSHQTGFPNWRWMNKDKKLNFQFDPGTKYQYSGEGFEYLRKALEKKFGKTLEQLAQELVFQPFHMNDTHYIWNQNTDETRFAIGYNTEGQPYPIEKNRTVNAADDLHTTISDYGNFLVNVMKGKNLKPEVYQEMIKKQVKTGGRIGKYFGLGFEIYDLGNGEFALSHGGSDNGTRCLVFILPKTKQGILIFTNSDDGYKVYEKLVTHYLGEEGKKIVDIEMKR</sequence>
<dbReference type="InterPro" id="IPR012338">
    <property type="entry name" value="Beta-lactam/transpept-like"/>
</dbReference>
<keyword evidence="4" id="KW-0378">Hydrolase</keyword>
<dbReference type="SUPFAM" id="SSF56601">
    <property type="entry name" value="beta-lactamase/transpeptidase-like"/>
    <property type="match status" value="1"/>
</dbReference>
<dbReference type="KEGG" id="egm:AYC65_12270"/>
<dbReference type="InterPro" id="IPR050789">
    <property type="entry name" value="Diverse_Enzym_Activities"/>
</dbReference>
<dbReference type="Pfam" id="PF00144">
    <property type="entry name" value="Beta-lactamase"/>
    <property type="match status" value="1"/>
</dbReference>
<dbReference type="Gene3D" id="3.40.710.10">
    <property type="entry name" value="DD-peptidase/beta-lactamase superfamily"/>
    <property type="match status" value="1"/>
</dbReference>
<keyword evidence="5" id="KW-1185">Reference proteome</keyword>
<protein>
    <submittedName>
        <fullName evidence="4">Class A beta-lactamase-related serine hydrolase</fullName>
    </submittedName>
</protein>
<evidence type="ECO:0000259" key="3">
    <source>
        <dbReference type="Pfam" id="PF14534"/>
    </source>
</evidence>
<dbReference type="Gene3D" id="3.10.450.50">
    <property type="match status" value="1"/>
</dbReference>
<evidence type="ECO:0000259" key="2">
    <source>
        <dbReference type="Pfam" id="PF00144"/>
    </source>
</evidence>
<evidence type="ECO:0000313" key="4">
    <source>
        <dbReference type="EMBL" id="QQN59402.1"/>
    </source>
</evidence>
<dbReference type="InterPro" id="IPR027843">
    <property type="entry name" value="DUF4440"/>
</dbReference>
<feature type="chain" id="PRO_5032376237" evidence="1">
    <location>
        <begin position="22"/>
        <end position="498"/>
    </location>
</feature>
<gene>
    <name evidence="4" type="ORF">I6H88_02120</name>
</gene>
<dbReference type="InterPro" id="IPR032710">
    <property type="entry name" value="NTF2-like_dom_sf"/>
</dbReference>
<proteinExistence type="predicted"/>
<dbReference type="AlphaFoldDB" id="A0A7T7V048"/>
<keyword evidence="1" id="KW-0732">Signal</keyword>
<name>A0A7T7V048_9FLAO</name>